<name>I0YLN5_COCSC</name>
<dbReference type="OrthoDB" id="518644at2759"/>
<dbReference type="EMBL" id="AGSI01000019">
    <property type="protein sequence ID" value="EIE19304.1"/>
    <property type="molecule type" value="Genomic_DNA"/>
</dbReference>
<reference evidence="2 3" key="1">
    <citation type="journal article" date="2012" name="Genome Biol.">
        <title>The genome of the polar eukaryotic microalga coccomyxa subellipsoidea reveals traits of cold adaptation.</title>
        <authorList>
            <person name="Blanc G."/>
            <person name="Agarkova I."/>
            <person name="Grimwood J."/>
            <person name="Kuo A."/>
            <person name="Brueggeman A."/>
            <person name="Dunigan D."/>
            <person name="Gurnon J."/>
            <person name="Ladunga I."/>
            <person name="Lindquist E."/>
            <person name="Lucas S."/>
            <person name="Pangilinan J."/>
            <person name="Proschold T."/>
            <person name="Salamov A."/>
            <person name="Schmutz J."/>
            <person name="Weeks D."/>
            <person name="Yamada T."/>
            <person name="Claverie J.M."/>
            <person name="Grigoriev I."/>
            <person name="Van Etten J."/>
            <person name="Lomsadze A."/>
            <person name="Borodovsky M."/>
        </authorList>
    </citation>
    <scope>NUCLEOTIDE SEQUENCE [LARGE SCALE GENOMIC DNA]</scope>
    <source>
        <strain evidence="2 3">C-169</strain>
    </source>
</reference>
<gene>
    <name evidence="2" type="ORF">COCSUDRAFT_44662</name>
</gene>
<keyword evidence="3" id="KW-1185">Reference proteome</keyword>
<evidence type="ECO:0008006" key="4">
    <source>
        <dbReference type="Google" id="ProtNLM"/>
    </source>
</evidence>
<protein>
    <recommendedName>
        <fullName evidence="4">Stc1 domain-containing protein</fullName>
    </recommendedName>
</protein>
<dbReference type="Proteomes" id="UP000007264">
    <property type="component" value="Unassembled WGS sequence"/>
</dbReference>
<dbReference type="KEGG" id="csl:COCSUDRAFT_44662"/>
<comment type="caution">
    <text evidence="2">The sequence shown here is derived from an EMBL/GenBank/DDBJ whole genome shotgun (WGS) entry which is preliminary data.</text>
</comment>
<evidence type="ECO:0000313" key="2">
    <source>
        <dbReference type="EMBL" id="EIE19304.1"/>
    </source>
</evidence>
<dbReference type="RefSeq" id="XP_005643848.1">
    <property type="nucleotide sequence ID" value="XM_005643791.1"/>
</dbReference>
<dbReference type="GeneID" id="17037244"/>
<organism evidence="2 3">
    <name type="scientific">Coccomyxa subellipsoidea (strain C-169)</name>
    <name type="common">Green microalga</name>
    <dbReference type="NCBI Taxonomy" id="574566"/>
    <lineage>
        <taxon>Eukaryota</taxon>
        <taxon>Viridiplantae</taxon>
        <taxon>Chlorophyta</taxon>
        <taxon>core chlorophytes</taxon>
        <taxon>Trebouxiophyceae</taxon>
        <taxon>Trebouxiophyceae incertae sedis</taxon>
        <taxon>Coccomyxaceae</taxon>
        <taxon>Coccomyxa</taxon>
        <taxon>Coccomyxa subellipsoidea</taxon>
    </lineage>
</organism>
<proteinExistence type="predicted"/>
<sequence length="251" mass="27960">MQPVGVWESQQRAFASEAAEEPRKPIPETKVCVRCKVERPSSEFRGSGKSRDGLQHFCIPCKVIEAQTQGVNGPSMHPTVSHQCCPRCMHVKEAAAFYKVALRTSGLSSWCKECSNEASAKSRERLLGLPADRGEAVKEKVCTRCQKSKGAQDFHRDVLMVDGLCIYCRACKQELKDFSRQRVPDPPETSDSMVCSVCGKEAPPSGFYQRQDNATGYYSYCKECHLRYTRKTREAAKKGRAKVGRAAPVSL</sequence>
<accession>I0YLN5</accession>
<feature type="region of interest" description="Disordered" evidence="1">
    <location>
        <begin position="1"/>
        <end position="22"/>
    </location>
</feature>
<evidence type="ECO:0000256" key="1">
    <source>
        <dbReference type="SAM" id="MobiDB-lite"/>
    </source>
</evidence>
<evidence type="ECO:0000313" key="3">
    <source>
        <dbReference type="Proteomes" id="UP000007264"/>
    </source>
</evidence>
<dbReference type="AlphaFoldDB" id="I0YLN5"/>